<feature type="compositionally biased region" description="Polar residues" evidence="1">
    <location>
        <begin position="448"/>
        <end position="466"/>
    </location>
</feature>
<dbReference type="EMBL" id="PGGS01000123">
    <property type="protein sequence ID" value="PNH08605.1"/>
    <property type="molecule type" value="Genomic_DNA"/>
</dbReference>
<protein>
    <submittedName>
        <fullName evidence="2">Uncharacterized protein</fullName>
    </submittedName>
</protein>
<evidence type="ECO:0000256" key="1">
    <source>
        <dbReference type="SAM" id="MobiDB-lite"/>
    </source>
</evidence>
<accession>A0A2J8A7X5</accession>
<feature type="region of interest" description="Disordered" evidence="1">
    <location>
        <begin position="444"/>
        <end position="495"/>
    </location>
</feature>
<feature type="region of interest" description="Disordered" evidence="1">
    <location>
        <begin position="147"/>
        <end position="229"/>
    </location>
</feature>
<dbReference type="Proteomes" id="UP000236333">
    <property type="component" value="Unassembled WGS sequence"/>
</dbReference>
<proteinExistence type="predicted"/>
<gene>
    <name evidence="2" type="ORF">TSOC_004859</name>
</gene>
<feature type="region of interest" description="Disordered" evidence="1">
    <location>
        <begin position="1"/>
        <end position="25"/>
    </location>
</feature>
<keyword evidence="3" id="KW-1185">Reference proteome</keyword>
<sequence>MPPMTCLDPTLPSPSPNAERSGLGPCSSSCVRRLELLAGPSPRPVAVVALASMKEDSSRHLALYSSPTAVWKPGLALTLESPLLLELLAGPSPRPVAVVALASMKEDSSRHLALYSSPTAVWKPGLALTLESPLLYDSSISGESTCSIASSVSSRPSSSSPSSSPPSDTSTPPAEPLRSEPATTGLPPPSRSDDGCCATPPDLDATSRPGTGAACETTPPPPRPIAATDRTLRCTPPRRFWLPRATELGAAPPELARVPAGLPTGAGVEVGAEGAAAVAATALLMCELPAQGRKAREPAIRSPGAAPSMNSVCSKPRGGPSPRVTPPCATCSPGRAPKAELGDMRCGAVCMALTPEATAAAAELGWERSSSFRDMPPMKLSLQPHTTPRQCALSTHLYTSRSYTASARGMVTATASRSPHSGESQKALSTHLYTSRSYTASARGMVTATASRSPHSGESQKVMNPTGQGGPKGPLRRAKPPGMRLLGMRRPRRAA</sequence>
<feature type="region of interest" description="Disordered" evidence="1">
    <location>
        <begin position="300"/>
        <end position="325"/>
    </location>
</feature>
<comment type="caution">
    <text evidence="2">The sequence shown here is derived from an EMBL/GenBank/DDBJ whole genome shotgun (WGS) entry which is preliminary data.</text>
</comment>
<organism evidence="2 3">
    <name type="scientific">Tetrabaena socialis</name>
    <dbReference type="NCBI Taxonomy" id="47790"/>
    <lineage>
        <taxon>Eukaryota</taxon>
        <taxon>Viridiplantae</taxon>
        <taxon>Chlorophyta</taxon>
        <taxon>core chlorophytes</taxon>
        <taxon>Chlorophyceae</taxon>
        <taxon>CS clade</taxon>
        <taxon>Chlamydomonadales</taxon>
        <taxon>Tetrabaenaceae</taxon>
        <taxon>Tetrabaena</taxon>
    </lineage>
</organism>
<evidence type="ECO:0000313" key="3">
    <source>
        <dbReference type="Proteomes" id="UP000236333"/>
    </source>
</evidence>
<dbReference type="AlphaFoldDB" id="A0A2J8A7X5"/>
<reference evidence="2 3" key="1">
    <citation type="journal article" date="2017" name="Mol. Biol. Evol.">
        <title>The 4-celled Tetrabaena socialis nuclear genome reveals the essential components for genetic control of cell number at the origin of multicellularity in the volvocine lineage.</title>
        <authorList>
            <person name="Featherston J."/>
            <person name="Arakaki Y."/>
            <person name="Hanschen E.R."/>
            <person name="Ferris P.J."/>
            <person name="Michod R.E."/>
            <person name="Olson B.J.S.C."/>
            <person name="Nozaki H."/>
            <person name="Durand P.M."/>
        </authorList>
    </citation>
    <scope>NUCLEOTIDE SEQUENCE [LARGE SCALE GENOMIC DNA]</scope>
    <source>
        <strain evidence="2 3">NIES-571</strain>
    </source>
</reference>
<feature type="compositionally biased region" description="Low complexity" evidence="1">
    <location>
        <begin position="150"/>
        <end position="172"/>
    </location>
</feature>
<name>A0A2J8A7X5_9CHLO</name>
<evidence type="ECO:0000313" key="2">
    <source>
        <dbReference type="EMBL" id="PNH08605.1"/>
    </source>
</evidence>